<dbReference type="PANTHER" id="PTHR43463:SF1">
    <property type="entry name" value="NICOTINATE-NUCLEOTIDE--DIMETHYLBENZIMIDAZOLE PHOSPHORIBOSYLTRANSFERASE"/>
    <property type="match status" value="1"/>
</dbReference>
<dbReference type="SUPFAM" id="SSF52733">
    <property type="entry name" value="Nicotinate mononucleotide:5,6-dimethylbenzimidazole phosphoribosyltransferase (CobT)"/>
    <property type="match status" value="1"/>
</dbReference>
<dbReference type="InterPro" id="IPR003200">
    <property type="entry name" value="Nict_dMeBzImd_PRibTrfase"/>
</dbReference>
<evidence type="ECO:0000313" key="1">
    <source>
        <dbReference type="EMBL" id="RKQ68518.1"/>
    </source>
</evidence>
<name>A0A420WC15_9PROT</name>
<proteinExistence type="predicted"/>
<sequence length="327" mass="33584">MAQEPRAEETRAEEPHFGEIRRMLGDLPDIDRDAASAAGHAALPGTGRLATLARFLAGWQGRTAPQLNHPRLTLFAASHGAAAALGLDPVAASEASVKRFLDGETPLNRLAESLDSDLRIYELSVELASGDFTQGPALEEADCARAMTYGMIAVEPGIDVLALASISAESQLPAAALATLLLGGMAADWCGPSTDPARLALIDKAVSLHAGTRADPLEALRCLGGLDIAAMAGAILACRFARTPVLIDGIEGLAAALVLRALEPTAIQHCLLAHASADPLAAALGRALGFEPLLDLGISTGDGVASATALSVLRAACACQIAADQRN</sequence>
<gene>
    <name evidence="1" type="ORF">BCL74_2998</name>
</gene>
<organism evidence="1 2">
    <name type="scientific">Oceanibaculum indicum</name>
    <dbReference type="NCBI Taxonomy" id="526216"/>
    <lineage>
        <taxon>Bacteria</taxon>
        <taxon>Pseudomonadati</taxon>
        <taxon>Pseudomonadota</taxon>
        <taxon>Alphaproteobacteria</taxon>
        <taxon>Rhodospirillales</taxon>
        <taxon>Oceanibaculaceae</taxon>
        <taxon>Oceanibaculum</taxon>
    </lineage>
</organism>
<dbReference type="Pfam" id="PF02277">
    <property type="entry name" value="DBI_PRT"/>
    <property type="match status" value="1"/>
</dbReference>
<dbReference type="Gene3D" id="3.40.50.10210">
    <property type="match status" value="1"/>
</dbReference>
<dbReference type="EMBL" id="RBIG01000003">
    <property type="protein sequence ID" value="RKQ68518.1"/>
    <property type="molecule type" value="Genomic_DNA"/>
</dbReference>
<accession>A0A420WC15</accession>
<protein>
    <submittedName>
        <fullName evidence="1">Nicotinate-nucleotide--dimethylbenzimidazole phosphoribosyltransferase</fullName>
    </submittedName>
</protein>
<keyword evidence="1" id="KW-0808">Transferase</keyword>
<keyword evidence="1" id="KW-0328">Glycosyltransferase</keyword>
<dbReference type="PANTHER" id="PTHR43463">
    <property type="entry name" value="NICOTINATE-NUCLEOTIDE--DIMETHYLBENZIMIDAZOLE PHOSPHORIBOSYLTRANSFERASE"/>
    <property type="match status" value="1"/>
</dbReference>
<reference evidence="1 2" key="1">
    <citation type="submission" date="2018-10" db="EMBL/GenBank/DDBJ databases">
        <title>Comparative analysis of microorganisms from saline springs in Andes Mountain Range, Colombia.</title>
        <authorList>
            <person name="Rubin E."/>
        </authorList>
    </citation>
    <scope>NUCLEOTIDE SEQUENCE [LARGE SCALE GENOMIC DNA]</scope>
    <source>
        <strain evidence="1 2">USBA 36</strain>
    </source>
</reference>
<dbReference type="Proteomes" id="UP000277424">
    <property type="component" value="Unassembled WGS sequence"/>
</dbReference>
<dbReference type="InterPro" id="IPR036087">
    <property type="entry name" value="Nict_dMeBzImd_PRibTrfase_sf"/>
</dbReference>
<evidence type="ECO:0000313" key="2">
    <source>
        <dbReference type="Proteomes" id="UP000277424"/>
    </source>
</evidence>
<dbReference type="GO" id="GO:0008939">
    <property type="term" value="F:nicotinate-nucleotide-dimethylbenzimidazole phosphoribosyltransferase activity"/>
    <property type="evidence" value="ECO:0007669"/>
    <property type="project" value="InterPro"/>
</dbReference>
<dbReference type="AlphaFoldDB" id="A0A420WC15"/>
<comment type="caution">
    <text evidence="1">The sequence shown here is derived from an EMBL/GenBank/DDBJ whole genome shotgun (WGS) entry which is preliminary data.</text>
</comment>
<dbReference type="OrthoDB" id="9781491at2"/>
<dbReference type="RefSeq" id="WP_008945576.1">
    <property type="nucleotide sequence ID" value="NZ_RBIG01000003.1"/>
</dbReference>